<dbReference type="Gene3D" id="3.30.565.10">
    <property type="entry name" value="Histidine kinase-like ATPase, C-terminal domain"/>
    <property type="match status" value="1"/>
</dbReference>
<dbReference type="EMBL" id="QMAP01000014">
    <property type="protein sequence ID" value="RXI45116.1"/>
    <property type="molecule type" value="Genomic_DNA"/>
</dbReference>
<dbReference type="PANTHER" id="PTHR40448:SF1">
    <property type="entry name" value="TWO-COMPONENT SENSOR HISTIDINE KINASE"/>
    <property type="match status" value="1"/>
</dbReference>
<dbReference type="Proteomes" id="UP000290921">
    <property type="component" value="Unassembled WGS sequence"/>
</dbReference>
<gene>
    <name evidence="2" type="ORF">DP130_12670</name>
</gene>
<proteinExistence type="predicted"/>
<dbReference type="InterPro" id="IPR036890">
    <property type="entry name" value="HATPase_C_sf"/>
</dbReference>
<dbReference type="AlphaFoldDB" id="A0A4Q0VA72"/>
<evidence type="ECO:0000259" key="1">
    <source>
        <dbReference type="Pfam" id="PF14501"/>
    </source>
</evidence>
<dbReference type="PANTHER" id="PTHR40448">
    <property type="entry name" value="TWO-COMPONENT SENSOR HISTIDINE KINASE"/>
    <property type="match status" value="1"/>
</dbReference>
<feature type="domain" description="Sensor histidine kinase NatK-like C-terminal" evidence="1">
    <location>
        <begin position="18"/>
        <end position="76"/>
    </location>
</feature>
<organism evidence="2 3">
    <name type="scientific">Clostridium tetani</name>
    <dbReference type="NCBI Taxonomy" id="1513"/>
    <lineage>
        <taxon>Bacteria</taxon>
        <taxon>Bacillati</taxon>
        <taxon>Bacillota</taxon>
        <taxon>Clostridia</taxon>
        <taxon>Eubacteriales</taxon>
        <taxon>Clostridiaceae</taxon>
        <taxon>Clostridium</taxon>
    </lineage>
</organism>
<dbReference type="InterPro" id="IPR032834">
    <property type="entry name" value="NatK-like_C"/>
</dbReference>
<accession>A0A4Q0VA72</accession>
<reference evidence="2 3" key="1">
    <citation type="submission" date="2018-06" db="EMBL/GenBank/DDBJ databases">
        <title>Genome conservation of Clostridium tetani.</title>
        <authorList>
            <person name="Bruggemann H."/>
            <person name="Popoff M.R."/>
        </authorList>
    </citation>
    <scope>NUCLEOTIDE SEQUENCE [LARGE SCALE GENOMIC DNA]</scope>
    <source>
        <strain evidence="2 3">2017.061</strain>
    </source>
</reference>
<evidence type="ECO:0000313" key="3">
    <source>
        <dbReference type="Proteomes" id="UP000290921"/>
    </source>
</evidence>
<dbReference type="GO" id="GO:0042802">
    <property type="term" value="F:identical protein binding"/>
    <property type="evidence" value="ECO:0007669"/>
    <property type="project" value="TreeGrafter"/>
</dbReference>
<evidence type="ECO:0000313" key="2">
    <source>
        <dbReference type="EMBL" id="RXI45116.1"/>
    </source>
</evidence>
<sequence length="81" mass="9673">MYSYNIYPRLSFKYNLLNSCNKSVNIAKIYKLGYSTKDFNRGIGLQNVKDIIDKKYDNVLLQTNFNEDVFIQELYIKFNKK</sequence>
<protein>
    <recommendedName>
        <fullName evidence="1">Sensor histidine kinase NatK-like C-terminal domain-containing protein</fullName>
    </recommendedName>
</protein>
<comment type="caution">
    <text evidence="2">The sequence shown here is derived from an EMBL/GenBank/DDBJ whole genome shotgun (WGS) entry which is preliminary data.</text>
</comment>
<dbReference type="Pfam" id="PF14501">
    <property type="entry name" value="HATPase_c_5"/>
    <property type="match status" value="1"/>
</dbReference>
<name>A0A4Q0VA72_CLOTA</name>